<keyword evidence="4" id="KW-1185">Reference proteome</keyword>
<dbReference type="EMBL" id="BMGB01000002">
    <property type="protein sequence ID" value="GGB11688.1"/>
    <property type="molecule type" value="Genomic_DNA"/>
</dbReference>
<dbReference type="AlphaFoldDB" id="A0A916WKW9"/>
<evidence type="ECO:0000313" key="4">
    <source>
        <dbReference type="Proteomes" id="UP000606922"/>
    </source>
</evidence>
<dbReference type="Gene3D" id="1.10.287.1060">
    <property type="entry name" value="ESAT-6-like"/>
    <property type="match status" value="1"/>
</dbReference>
<evidence type="ECO:0000256" key="1">
    <source>
        <dbReference type="RuleBase" id="RU362001"/>
    </source>
</evidence>
<dbReference type="InterPro" id="IPR036689">
    <property type="entry name" value="ESAT-6-like_sf"/>
</dbReference>
<proteinExistence type="inferred from homology"/>
<evidence type="ECO:0000313" key="2">
    <source>
        <dbReference type="EMBL" id="GGB11624.1"/>
    </source>
</evidence>
<dbReference type="InterPro" id="IPR010310">
    <property type="entry name" value="T7SS_ESAT-6-like"/>
</dbReference>
<organism evidence="2 4">
    <name type="scientific">Conyzicola nivalis</name>
    <dbReference type="NCBI Taxonomy" id="1477021"/>
    <lineage>
        <taxon>Bacteria</taxon>
        <taxon>Bacillati</taxon>
        <taxon>Actinomycetota</taxon>
        <taxon>Actinomycetes</taxon>
        <taxon>Micrococcales</taxon>
        <taxon>Microbacteriaceae</taxon>
        <taxon>Conyzicola</taxon>
    </lineage>
</organism>
<reference evidence="2" key="1">
    <citation type="journal article" date="2014" name="Int. J. Syst. Evol. Microbiol.">
        <title>Complete genome sequence of Corynebacterium casei LMG S-19264T (=DSM 44701T), isolated from a smear-ripened cheese.</title>
        <authorList>
            <consortium name="US DOE Joint Genome Institute (JGI-PGF)"/>
            <person name="Walter F."/>
            <person name="Albersmeier A."/>
            <person name="Kalinowski J."/>
            <person name="Ruckert C."/>
        </authorList>
    </citation>
    <scope>NUCLEOTIDE SEQUENCE</scope>
    <source>
        <strain evidence="2">CGMCC 1.12813</strain>
    </source>
</reference>
<comment type="caution">
    <text evidence="2">The sequence shown here is derived from an EMBL/GenBank/DDBJ whole genome shotgun (WGS) entry which is preliminary data.</text>
</comment>
<dbReference type="Pfam" id="PF06013">
    <property type="entry name" value="WXG100"/>
    <property type="match status" value="1"/>
</dbReference>
<evidence type="ECO:0000313" key="3">
    <source>
        <dbReference type="EMBL" id="GGB11688.1"/>
    </source>
</evidence>
<protein>
    <recommendedName>
        <fullName evidence="1">ESAT-6-like protein</fullName>
    </recommendedName>
</protein>
<gene>
    <name evidence="2" type="ORF">GCM10010979_27440</name>
    <name evidence="3" type="ORF">GCM10010979_27510</name>
</gene>
<reference evidence="2" key="2">
    <citation type="submission" date="2020-09" db="EMBL/GenBank/DDBJ databases">
        <authorList>
            <person name="Sun Q."/>
            <person name="Zhou Y."/>
        </authorList>
    </citation>
    <scope>NUCLEOTIDE SEQUENCE</scope>
    <source>
        <strain evidence="2">CGMCC 1.12813</strain>
    </source>
</reference>
<comment type="similarity">
    <text evidence="1">Belongs to the WXG100 family.</text>
</comment>
<dbReference type="SUPFAM" id="SSF140453">
    <property type="entry name" value="EsxAB dimer-like"/>
    <property type="match status" value="1"/>
</dbReference>
<dbReference type="EMBL" id="BMGB01000002">
    <property type="protein sequence ID" value="GGB11624.1"/>
    <property type="molecule type" value="Genomic_DNA"/>
</dbReference>
<dbReference type="NCBIfam" id="TIGR03930">
    <property type="entry name" value="WXG100_ESAT6"/>
    <property type="match status" value="1"/>
</dbReference>
<name>A0A916WKW9_9MICO</name>
<dbReference type="Proteomes" id="UP000606922">
    <property type="component" value="Unassembled WGS sequence"/>
</dbReference>
<accession>A0A916WKW9</accession>
<sequence>MQSMSVNPAQVTALAGQIRQGSTGIKSALDNLESEVGKLRASWGGEAQVSYDTAQRKWSQTLGEMQALLTQIAGKTEEISGTYVQSDSSSAQRFSI</sequence>